<dbReference type="AlphaFoldDB" id="C1MMJ1"/>
<gene>
    <name evidence="3" type="ORF">MICPUCDRAFT_56547</name>
</gene>
<evidence type="ECO:0000256" key="2">
    <source>
        <dbReference type="SAM" id="Phobius"/>
    </source>
</evidence>
<evidence type="ECO:0000313" key="3">
    <source>
        <dbReference type="EMBL" id="EEH59060.1"/>
    </source>
</evidence>
<protein>
    <submittedName>
        <fullName evidence="3">Predicted protein</fullName>
    </submittedName>
</protein>
<feature type="region of interest" description="Disordered" evidence="1">
    <location>
        <begin position="1"/>
        <end position="21"/>
    </location>
</feature>
<evidence type="ECO:0000313" key="4">
    <source>
        <dbReference type="Proteomes" id="UP000001876"/>
    </source>
</evidence>
<feature type="transmembrane region" description="Helical" evidence="2">
    <location>
        <begin position="40"/>
        <end position="63"/>
    </location>
</feature>
<keyword evidence="2" id="KW-0812">Transmembrane</keyword>
<dbReference type="GeneID" id="9682376"/>
<accession>C1MMJ1</accession>
<organism evidence="4">
    <name type="scientific">Micromonas pusilla (strain CCMP1545)</name>
    <name type="common">Picoplanktonic green alga</name>
    <dbReference type="NCBI Taxonomy" id="564608"/>
    <lineage>
        <taxon>Eukaryota</taxon>
        <taxon>Viridiplantae</taxon>
        <taxon>Chlorophyta</taxon>
        <taxon>Mamiellophyceae</taxon>
        <taxon>Mamiellales</taxon>
        <taxon>Mamiellaceae</taxon>
        <taxon>Micromonas</taxon>
    </lineage>
</organism>
<reference evidence="3 4" key="1">
    <citation type="journal article" date="2009" name="Science">
        <title>Green evolution and dynamic adaptations revealed by genomes of the marine picoeukaryotes Micromonas.</title>
        <authorList>
            <person name="Worden A.Z."/>
            <person name="Lee J.H."/>
            <person name="Mock T."/>
            <person name="Rouze P."/>
            <person name="Simmons M.P."/>
            <person name="Aerts A.L."/>
            <person name="Allen A.E."/>
            <person name="Cuvelier M.L."/>
            <person name="Derelle E."/>
            <person name="Everett M.V."/>
            <person name="Foulon E."/>
            <person name="Grimwood J."/>
            <person name="Gundlach H."/>
            <person name="Henrissat B."/>
            <person name="Napoli C."/>
            <person name="McDonald S.M."/>
            <person name="Parker M.S."/>
            <person name="Rombauts S."/>
            <person name="Salamov A."/>
            <person name="Von Dassow P."/>
            <person name="Badger J.H."/>
            <person name="Coutinho P.M."/>
            <person name="Demir E."/>
            <person name="Dubchak I."/>
            <person name="Gentemann C."/>
            <person name="Eikrem W."/>
            <person name="Gready J.E."/>
            <person name="John U."/>
            <person name="Lanier W."/>
            <person name="Lindquist E.A."/>
            <person name="Lucas S."/>
            <person name="Mayer K.F."/>
            <person name="Moreau H."/>
            <person name="Not F."/>
            <person name="Otillar R."/>
            <person name="Panaud O."/>
            <person name="Pangilinan J."/>
            <person name="Paulsen I."/>
            <person name="Piegu B."/>
            <person name="Poliakov A."/>
            <person name="Robbens S."/>
            <person name="Schmutz J."/>
            <person name="Toulza E."/>
            <person name="Wyss T."/>
            <person name="Zelensky A."/>
            <person name="Zhou K."/>
            <person name="Armbrust E.V."/>
            <person name="Bhattacharya D."/>
            <person name="Goodenough U.W."/>
            <person name="Van de Peer Y."/>
            <person name="Grigoriev I.V."/>
        </authorList>
    </citation>
    <scope>NUCLEOTIDE SEQUENCE [LARGE SCALE GENOMIC DNA]</scope>
    <source>
        <strain evidence="3 4">CCMP1545</strain>
    </source>
</reference>
<name>C1MMJ1_MICPC</name>
<sequence length="104" mass="10954">MSLARCGGVTPAPARQSVRLRTKSARGHRAVVPRASVNDVVLQAGPLLLPLVLSTGAALYRGWSKARSTSGEERANPLAALPPGMWLGIGGVWCYWLASQSGVF</sequence>
<dbReference type="KEGG" id="mpp:MICPUCDRAFT_56547"/>
<proteinExistence type="predicted"/>
<feature type="transmembrane region" description="Helical" evidence="2">
    <location>
        <begin position="75"/>
        <end position="98"/>
    </location>
</feature>
<evidence type="ECO:0000256" key="1">
    <source>
        <dbReference type="SAM" id="MobiDB-lite"/>
    </source>
</evidence>
<dbReference type="EMBL" id="GG663737">
    <property type="protein sequence ID" value="EEH59060.1"/>
    <property type="molecule type" value="Genomic_DNA"/>
</dbReference>
<dbReference type="RefSeq" id="XP_003057415.1">
    <property type="nucleotide sequence ID" value="XM_003057369.1"/>
</dbReference>
<keyword evidence="4" id="KW-1185">Reference proteome</keyword>
<dbReference type="Proteomes" id="UP000001876">
    <property type="component" value="Unassembled WGS sequence"/>
</dbReference>
<keyword evidence="2" id="KW-1133">Transmembrane helix</keyword>
<keyword evidence="2" id="KW-0472">Membrane</keyword>